<evidence type="ECO:0000313" key="2">
    <source>
        <dbReference type="EMBL" id="CAG5079380.1"/>
    </source>
</evidence>
<proteinExistence type="predicted"/>
<feature type="transmembrane region" description="Helical" evidence="1">
    <location>
        <begin position="277"/>
        <end position="300"/>
    </location>
</feature>
<accession>A0ABN7RNW6</accession>
<evidence type="ECO:0000256" key="1">
    <source>
        <dbReference type="SAM" id="Phobius"/>
    </source>
</evidence>
<keyword evidence="1" id="KW-1133">Transmembrane helix</keyword>
<feature type="transmembrane region" description="Helical" evidence="1">
    <location>
        <begin position="238"/>
        <end position="257"/>
    </location>
</feature>
<reference evidence="2 3" key="1">
    <citation type="submission" date="2021-04" db="EMBL/GenBank/DDBJ databases">
        <authorList>
            <person name="Bliznina A."/>
        </authorList>
    </citation>
    <scope>NUCLEOTIDE SEQUENCE [LARGE SCALE GENOMIC DNA]</scope>
</reference>
<feature type="transmembrane region" description="Helical" evidence="1">
    <location>
        <begin position="172"/>
        <end position="191"/>
    </location>
</feature>
<organism evidence="2 3">
    <name type="scientific">Oikopleura dioica</name>
    <name type="common">Tunicate</name>
    <dbReference type="NCBI Taxonomy" id="34765"/>
    <lineage>
        <taxon>Eukaryota</taxon>
        <taxon>Metazoa</taxon>
        <taxon>Chordata</taxon>
        <taxon>Tunicata</taxon>
        <taxon>Appendicularia</taxon>
        <taxon>Copelata</taxon>
        <taxon>Oikopleuridae</taxon>
        <taxon>Oikopleura</taxon>
    </lineage>
</organism>
<feature type="transmembrane region" description="Helical" evidence="1">
    <location>
        <begin position="37"/>
        <end position="61"/>
    </location>
</feature>
<sequence>MGNFSQADIDKYPFLENHTIEDYWLDRGFTYENLAPIYAATTNFCFLTMIGVILLYILTWWTRRRMSLLKRLGDEPMNCWEKFSQDCKLGQEPSMNFISSTLINNDRAFVLIRVVIAIWSLTLTLNGWEGQRSLYFGSYFPMAACLTLYINFQRARIVEGFGKFTHFLNKVLSFLFNCQGALRLVVSISWWTQWLGICRYRDMTRPLHISAFWLTSKEYSPTVFMLVELLWFDTKVPIHGIFHPLIAGAWGTVQILIQRTDPPPQGLGSLERSPESLIVVAWGFQLGIAVIHVLLATFCVTKIWVFKKIPVIGERYRNREACIKIFHKRHELNKHLPPSMMQKRKTSVAKNYSNFGRQTHVRASIARKSTRVVSQ</sequence>
<dbReference type="Proteomes" id="UP001158576">
    <property type="component" value="Chromosome PAR"/>
</dbReference>
<gene>
    <name evidence="2" type="ORF">OKIOD_LOCUS798</name>
</gene>
<feature type="transmembrane region" description="Helical" evidence="1">
    <location>
        <begin position="134"/>
        <end position="152"/>
    </location>
</feature>
<evidence type="ECO:0000313" key="3">
    <source>
        <dbReference type="Proteomes" id="UP001158576"/>
    </source>
</evidence>
<feature type="transmembrane region" description="Helical" evidence="1">
    <location>
        <begin position="108"/>
        <end position="128"/>
    </location>
</feature>
<keyword evidence="1" id="KW-0472">Membrane</keyword>
<dbReference type="EMBL" id="OU015568">
    <property type="protein sequence ID" value="CAG5079380.1"/>
    <property type="molecule type" value="Genomic_DNA"/>
</dbReference>
<keyword evidence="1" id="KW-0812">Transmembrane</keyword>
<name>A0ABN7RNW6_OIKDI</name>
<feature type="transmembrane region" description="Helical" evidence="1">
    <location>
        <begin position="211"/>
        <end position="231"/>
    </location>
</feature>
<protein>
    <submittedName>
        <fullName evidence="2">Oidioi.mRNA.OKI2018_I69.PAR.g9240.t1.cds</fullName>
    </submittedName>
</protein>
<keyword evidence="3" id="KW-1185">Reference proteome</keyword>